<reference evidence="3" key="1">
    <citation type="submission" date="2016-11" db="UniProtKB">
        <authorList>
            <consortium name="WormBaseParasite"/>
        </authorList>
    </citation>
    <scope>IDENTIFICATION</scope>
</reference>
<dbReference type="WBParaSite" id="maker-unitig_41695-snap-gene-0.2-mRNA-1">
    <property type="protein sequence ID" value="maker-unitig_41695-snap-gene-0.2-mRNA-1"/>
    <property type="gene ID" value="maker-unitig_41695-snap-gene-0.2"/>
</dbReference>
<feature type="region of interest" description="Disordered" evidence="1">
    <location>
        <begin position="184"/>
        <end position="266"/>
    </location>
</feature>
<proteinExistence type="predicted"/>
<evidence type="ECO:0000256" key="1">
    <source>
        <dbReference type="SAM" id="MobiDB-lite"/>
    </source>
</evidence>
<evidence type="ECO:0000313" key="3">
    <source>
        <dbReference type="WBParaSite" id="maker-unitig_41695-snap-gene-0.2-mRNA-1"/>
    </source>
</evidence>
<accession>A0A1I8FP30</accession>
<feature type="region of interest" description="Disordered" evidence="1">
    <location>
        <begin position="136"/>
        <end position="164"/>
    </location>
</feature>
<keyword evidence="2" id="KW-1185">Reference proteome</keyword>
<protein>
    <submittedName>
        <fullName evidence="3">LsmAD domain-containing protein</fullName>
    </submittedName>
</protein>
<feature type="region of interest" description="Disordered" evidence="1">
    <location>
        <begin position="279"/>
        <end position="309"/>
    </location>
</feature>
<feature type="compositionally biased region" description="Low complexity" evidence="1">
    <location>
        <begin position="409"/>
        <end position="419"/>
    </location>
</feature>
<dbReference type="Proteomes" id="UP000095280">
    <property type="component" value="Unplaced"/>
</dbReference>
<feature type="compositionally biased region" description="Acidic residues" evidence="1">
    <location>
        <begin position="209"/>
        <end position="219"/>
    </location>
</feature>
<feature type="compositionally biased region" description="Basic residues" evidence="1">
    <location>
        <begin position="420"/>
        <end position="433"/>
    </location>
</feature>
<feature type="region of interest" description="Disordered" evidence="1">
    <location>
        <begin position="374"/>
        <end position="444"/>
    </location>
</feature>
<organism evidence="2 3">
    <name type="scientific">Macrostomum lignano</name>
    <dbReference type="NCBI Taxonomy" id="282301"/>
    <lineage>
        <taxon>Eukaryota</taxon>
        <taxon>Metazoa</taxon>
        <taxon>Spiralia</taxon>
        <taxon>Lophotrochozoa</taxon>
        <taxon>Platyhelminthes</taxon>
        <taxon>Rhabditophora</taxon>
        <taxon>Macrostomorpha</taxon>
        <taxon>Macrostomida</taxon>
        <taxon>Macrostomidae</taxon>
        <taxon>Macrostomum</taxon>
    </lineage>
</organism>
<name>A0A1I8FP30_9PLAT</name>
<sequence>AIGRTEAAESRTAHAVGKANSEISCSQATLPIRRPVETRSAIFESSGQPDCGESCLPNLVLRSSDPQEPQPESYPLDSLAYIDLVLFHTVKGRKRHSLATSVGTATAPSSWECHVYQLEAEQAGLDFIREIDSRSEARQAAETRSQFSRARPEQQQQQEADKSGLNKWASQPLLLKSSATPLQAANPTAGKSASPRASSDSPRALASSTEDDADADEDAGPIRRTASGTIFDKYKELQKSAATAADAEAPPQPPRLPREAPAMQRAAASALAPNFLDGNIKGAQFQPPASRTRSSAALGGSLGGWQRGRQSAAAGGRLLLRSDRFSRHPGIEPPFGAAPAWSCRRRRRTARVADRPSRWPAWWCRHPGCCPVRPGSSSCRSRSAGPTAARYPARSSTGFTTAREAAVGSSSQRSSSSAPNRRRVGQAAKRRGGSAHTGAQDFTAALGYLP</sequence>
<feature type="compositionally biased region" description="Low complexity" evidence="1">
    <location>
        <begin position="192"/>
        <end position="208"/>
    </location>
</feature>
<dbReference type="AlphaFoldDB" id="A0A1I8FP30"/>
<evidence type="ECO:0000313" key="2">
    <source>
        <dbReference type="Proteomes" id="UP000095280"/>
    </source>
</evidence>